<comment type="subcellular location">
    <subcellularLocation>
        <location evidence="1">Cell inner membrane</location>
    </subcellularLocation>
</comment>
<dbReference type="AlphaFoldDB" id="A0A7V8B4B6"/>
<dbReference type="NCBIfam" id="TIGR02324">
    <property type="entry name" value="CP_lyasePhnL"/>
    <property type="match status" value="1"/>
</dbReference>
<dbReference type="GO" id="GO:0016887">
    <property type="term" value="F:ATP hydrolysis activity"/>
    <property type="evidence" value="ECO:0007669"/>
    <property type="project" value="InterPro"/>
</dbReference>
<dbReference type="InterPro" id="IPR027417">
    <property type="entry name" value="P-loop_NTPase"/>
</dbReference>
<dbReference type="InterPro" id="IPR003439">
    <property type="entry name" value="ABC_transporter-like_ATP-bd"/>
</dbReference>
<evidence type="ECO:0000313" key="6">
    <source>
        <dbReference type="EMBL" id="KAB2659052.1"/>
    </source>
</evidence>
<keyword evidence="4" id="KW-0067">ATP-binding</keyword>
<gene>
    <name evidence="6" type="primary">phnL</name>
    <name evidence="6" type="ORF">F9K94_02340</name>
</gene>
<proteinExistence type="inferred from homology"/>
<dbReference type="SUPFAM" id="SSF52540">
    <property type="entry name" value="P-loop containing nucleoside triphosphate hydrolases"/>
    <property type="match status" value="1"/>
</dbReference>
<dbReference type="PANTHER" id="PTHR42798:SF7">
    <property type="entry name" value="ALPHA-D-RIBOSE 1-METHYLPHOSPHONATE 5-TRIPHOSPHATE SYNTHASE SUBUNIT PHNL"/>
    <property type="match status" value="1"/>
</dbReference>
<evidence type="ECO:0000256" key="4">
    <source>
        <dbReference type="ARBA" id="ARBA00022840"/>
    </source>
</evidence>
<evidence type="ECO:0000256" key="1">
    <source>
        <dbReference type="ARBA" id="ARBA00004533"/>
    </source>
</evidence>
<dbReference type="GO" id="GO:0016829">
    <property type="term" value="F:lyase activity"/>
    <property type="evidence" value="ECO:0007669"/>
    <property type="project" value="UniProtKB-KW"/>
</dbReference>
<comment type="similarity">
    <text evidence="2">Belongs to the ABC transporter superfamily.</text>
</comment>
<sequence>MSMLQTSAPLAVTDVTKTFVMHLQGGIELPVVRGVNFELHAGECAVLGGPSGAGKSSILKMVYGNYAVNGGSILIRHADAVVDLATADPREVLAVRRDTIGYVSQFLRTLPRVAAIDVVAEPLVARGVDREMALKRARELLSQLNLPERLWALPPATFSGGEQQRVNIARGFITDHPVLLLDEPTASLDAKNRAVVVDLIKTKKEQGVAMLGIFHDEDVRTEVADRIIDVTAFSPRAAA</sequence>
<dbReference type="PROSITE" id="PS00211">
    <property type="entry name" value="ABC_TRANSPORTER_1"/>
    <property type="match status" value="1"/>
</dbReference>
<dbReference type="PROSITE" id="PS50893">
    <property type="entry name" value="ABC_TRANSPORTER_2"/>
    <property type="match status" value="1"/>
</dbReference>
<evidence type="ECO:0000256" key="2">
    <source>
        <dbReference type="ARBA" id="ARBA00005417"/>
    </source>
</evidence>
<dbReference type="PANTHER" id="PTHR42798">
    <property type="entry name" value="LIPOPROTEIN-RELEASING SYSTEM ATP-BINDING PROTEIN LOLD"/>
    <property type="match status" value="1"/>
</dbReference>
<keyword evidence="3" id="KW-0547">Nucleotide-binding</keyword>
<protein>
    <submittedName>
        <fullName evidence="6">Phosphonate C-P lyase system protein PhnL</fullName>
    </submittedName>
</protein>
<dbReference type="SMART" id="SM00382">
    <property type="entry name" value="AAA"/>
    <property type="match status" value="1"/>
</dbReference>
<reference evidence="6 7" key="1">
    <citation type="submission" date="2019-09" db="EMBL/GenBank/DDBJ databases">
        <title>Taxonomic organization of the family Brucellaceae based on a phylogenomic approach.</title>
        <authorList>
            <person name="Leclercq S."/>
            <person name="Cloeckaert A."/>
            <person name="Zygmunt M.S."/>
        </authorList>
    </citation>
    <scope>NUCLEOTIDE SEQUENCE [LARGE SCALE GENOMIC DNA]</scope>
    <source>
        <strain evidence="6 7">TA93</strain>
    </source>
</reference>
<dbReference type="InterPro" id="IPR003593">
    <property type="entry name" value="AAA+_ATPase"/>
</dbReference>
<dbReference type="GO" id="GO:0005886">
    <property type="term" value="C:plasma membrane"/>
    <property type="evidence" value="ECO:0007669"/>
    <property type="project" value="UniProtKB-SubCell"/>
</dbReference>
<evidence type="ECO:0000259" key="5">
    <source>
        <dbReference type="PROSITE" id="PS50893"/>
    </source>
</evidence>
<dbReference type="GO" id="GO:0005524">
    <property type="term" value="F:ATP binding"/>
    <property type="evidence" value="ECO:0007669"/>
    <property type="project" value="UniProtKB-KW"/>
</dbReference>
<name>A0A7V8B4B6_9HYPH</name>
<comment type="caution">
    <text evidence="6">The sequence shown here is derived from an EMBL/GenBank/DDBJ whole genome shotgun (WGS) entry which is preliminary data.</text>
</comment>
<dbReference type="Proteomes" id="UP000460650">
    <property type="component" value="Unassembled WGS sequence"/>
</dbReference>
<keyword evidence="6" id="KW-0456">Lyase</keyword>
<dbReference type="Pfam" id="PF00005">
    <property type="entry name" value="ABC_tran"/>
    <property type="match status" value="1"/>
</dbReference>
<accession>A0A7V8B4B6</accession>
<evidence type="ECO:0000256" key="3">
    <source>
        <dbReference type="ARBA" id="ARBA00022741"/>
    </source>
</evidence>
<dbReference type="EMBL" id="WBVY01000001">
    <property type="protein sequence ID" value="KAB2659052.1"/>
    <property type="molecule type" value="Genomic_DNA"/>
</dbReference>
<dbReference type="RefSeq" id="WP_151643425.1">
    <property type="nucleotide sequence ID" value="NZ_WBVY01000001.1"/>
</dbReference>
<dbReference type="InterPro" id="IPR017871">
    <property type="entry name" value="ABC_transporter-like_CS"/>
</dbReference>
<feature type="domain" description="ABC transporter" evidence="5">
    <location>
        <begin position="10"/>
        <end position="239"/>
    </location>
</feature>
<dbReference type="Gene3D" id="3.40.50.300">
    <property type="entry name" value="P-loop containing nucleotide triphosphate hydrolases"/>
    <property type="match status" value="1"/>
</dbReference>
<evidence type="ECO:0000313" key="7">
    <source>
        <dbReference type="Proteomes" id="UP000460650"/>
    </source>
</evidence>
<dbReference type="InterPro" id="IPR012701">
    <property type="entry name" value="CP_lyase_PhnL"/>
</dbReference>
<organism evidence="6 7">
    <name type="scientific">Brucella tritici</name>
    <dbReference type="NCBI Taxonomy" id="94626"/>
    <lineage>
        <taxon>Bacteria</taxon>
        <taxon>Pseudomonadati</taxon>
        <taxon>Pseudomonadota</taxon>
        <taxon>Alphaproteobacteria</taxon>
        <taxon>Hyphomicrobiales</taxon>
        <taxon>Brucellaceae</taxon>
        <taxon>Brucella/Ochrobactrum group</taxon>
        <taxon>Brucella</taxon>
    </lineage>
</organism>